<reference evidence="1" key="1">
    <citation type="submission" date="2022-08" db="EMBL/GenBank/DDBJ databases">
        <title>Genome sequencing of Pelomonas sp. UHG3.</title>
        <authorList>
            <person name="So Y."/>
        </authorList>
    </citation>
    <scope>NUCLEOTIDE SEQUENCE</scope>
    <source>
        <strain evidence="1">UHG3</strain>
    </source>
</reference>
<gene>
    <name evidence="1" type="ORF">NYO99_08340</name>
</gene>
<name>A0ACC6C9C0_9BURK</name>
<accession>A0ACC6C9C0</accession>
<dbReference type="Proteomes" id="UP001076464">
    <property type="component" value="Unassembled WGS sequence"/>
</dbReference>
<organism evidence="1 2">
    <name type="scientific">Roseateles hydrophilus</name>
    <dbReference type="NCBI Taxonomy" id="2975054"/>
    <lineage>
        <taxon>Bacteria</taxon>
        <taxon>Pseudomonadati</taxon>
        <taxon>Pseudomonadota</taxon>
        <taxon>Betaproteobacteria</taxon>
        <taxon>Burkholderiales</taxon>
        <taxon>Sphaerotilaceae</taxon>
        <taxon>Roseateles</taxon>
    </lineage>
</organism>
<sequence length="75" mass="7644">MKHLLIAAALAIAFLAVPAEARVSPTHGQPHTSATVKAKAAKAAKTGKKALKKNAKKAGAKAKHKKAGKKAARKG</sequence>
<proteinExistence type="predicted"/>
<keyword evidence="2" id="KW-1185">Reference proteome</keyword>
<evidence type="ECO:0000313" key="2">
    <source>
        <dbReference type="Proteomes" id="UP001076464"/>
    </source>
</evidence>
<evidence type="ECO:0000313" key="1">
    <source>
        <dbReference type="EMBL" id="MCY4744975.1"/>
    </source>
</evidence>
<protein>
    <submittedName>
        <fullName evidence="1">Uncharacterized protein</fullName>
    </submittedName>
</protein>
<comment type="caution">
    <text evidence="1">The sequence shown here is derived from an EMBL/GenBank/DDBJ whole genome shotgun (WGS) entry which is preliminary data.</text>
</comment>
<dbReference type="EMBL" id="JAPPUY010000002">
    <property type="protein sequence ID" value="MCY4744975.1"/>
    <property type="molecule type" value="Genomic_DNA"/>
</dbReference>